<evidence type="ECO:0000313" key="2">
    <source>
        <dbReference type="Proteomes" id="UP000052232"/>
    </source>
</evidence>
<gene>
    <name evidence="1" type="ORF">V473_19700</name>
</gene>
<sequence length="35" mass="3539">MLAGLLSTSAIVMAAPPDIARVSADIKTLSSDPLL</sequence>
<dbReference type="EMBL" id="JACT01000005">
    <property type="protein sequence ID" value="KMS53373.1"/>
    <property type="molecule type" value="Genomic_DNA"/>
</dbReference>
<organism evidence="1 2">
    <name type="scientific">Sphingobium cupriresistens LL01</name>
    <dbReference type="NCBI Taxonomy" id="1420583"/>
    <lineage>
        <taxon>Bacteria</taxon>
        <taxon>Pseudomonadati</taxon>
        <taxon>Pseudomonadota</taxon>
        <taxon>Alphaproteobacteria</taxon>
        <taxon>Sphingomonadales</taxon>
        <taxon>Sphingomonadaceae</taxon>
        <taxon>Sphingobium</taxon>
    </lineage>
</organism>
<name>A0A0J7XQN3_9SPHN</name>
<accession>A0A0J7XQN3</accession>
<dbReference type="STRING" id="1420583.V473_19700"/>
<dbReference type="Proteomes" id="UP000052232">
    <property type="component" value="Unassembled WGS sequence"/>
</dbReference>
<dbReference type="PATRIC" id="fig|1420583.3.peg.3742"/>
<keyword evidence="2" id="KW-1185">Reference proteome</keyword>
<comment type="caution">
    <text evidence="1">The sequence shown here is derived from an EMBL/GenBank/DDBJ whole genome shotgun (WGS) entry which is preliminary data.</text>
</comment>
<evidence type="ECO:0000313" key="1">
    <source>
        <dbReference type="EMBL" id="KMS53373.1"/>
    </source>
</evidence>
<protein>
    <submittedName>
        <fullName evidence="1">Uncharacterized protein</fullName>
    </submittedName>
</protein>
<reference evidence="1 2" key="1">
    <citation type="journal article" date="2015" name="G3 (Bethesda)">
        <title>Insights into Ongoing Evolution of the Hexachlorocyclohexane Catabolic Pathway from Comparative Genomics of Ten Sphingomonadaceae Strains.</title>
        <authorList>
            <person name="Pearce S.L."/>
            <person name="Oakeshott J.G."/>
            <person name="Pandey G."/>
        </authorList>
    </citation>
    <scope>NUCLEOTIDE SEQUENCE [LARGE SCALE GENOMIC DNA]</scope>
    <source>
        <strain evidence="1 2">LL01</strain>
    </source>
</reference>
<proteinExistence type="predicted"/>
<dbReference type="AlphaFoldDB" id="A0A0J7XQN3"/>